<organism evidence="1 2">
    <name type="scientific">Papaver somniferum</name>
    <name type="common">Opium poppy</name>
    <dbReference type="NCBI Taxonomy" id="3469"/>
    <lineage>
        <taxon>Eukaryota</taxon>
        <taxon>Viridiplantae</taxon>
        <taxon>Streptophyta</taxon>
        <taxon>Embryophyta</taxon>
        <taxon>Tracheophyta</taxon>
        <taxon>Spermatophyta</taxon>
        <taxon>Magnoliopsida</taxon>
        <taxon>Ranunculales</taxon>
        <taxon>Papaveraceae</taxon>
        <taxon>Papaveroideae</taxon>
        <taxon>Papaver</taxon>
    </lineage>
</organism>
<dbReference type="EMBL" id="CM010724">
    <property type="protein sequence ID" value="RZC80300.1"/>
    <property type="molecule type" value="Genomic_DNA"/>
</dbReference>
<protein>
    <submittedName>
        <fullName evidence="1">Uncharacterized protein</fullName>
    </submittedName>
</protein>
<dbReference type="Proteomes" id="UP000316621">
    <property type="component" value="Chromosome 10"/>
</dbReference>
<keyword evidence="2" id="KW-1185">Reference proteome</keyword>
<sequence length="62" mass="6969">MLLGPTSLTLFDGTFIPPIRSSSGVVKSQLLAVLFRKYFFLQAHVIKEVLQAATLIIKHRTR</sequence>
<evidence type="ECO:0000313" key="1">
    <source>
        <dbReference type="EMBL" id="RZC80300.1"/>
    </source>
</evidence>
<dbReference type="AlphaFoldDB" id="A0A4Y7L6R2"/>
<reference evidence="1 2" key="1">
    <citation type="journal article" date="2018" name="Science">
        <title>The opium poppy genome and morphinan production.</title>
        <authorList>
            <person name="Guo L."/>
            <person name="Winzer T."/>
            <person name="Yang X."/>
            <person name="Li Y."/>
            <person name="Ning Z."/>
            <person name="He Z."/>
            <person name="Teodor R."/>
            <person name="Lu Y."/>
            <person name="Bowser T.A."/>
            <person name="Graham I.A."/>
            <person name="Ye K."/>
        </authorList>
    </citation>
    <scope>NUCLEOTIDE SEQUENCE [LARGE SCALE GENOMIC DNA]</scope>
    <source>
        <strain evidence="2">cv. HN1</strain>
        <tissue evidence="1">Leaves</tissue>
    </source>
</reference>
<dbReference type="Gramene" id="RZC80300">
    <property type="protein sequence ID" value="RZC80300"/>
    <property type="gene ID" value="C5167_042876"/>
</dbReference>
<accession>A0A4Y7L6R2</accession>
<evidence type="ECO:0000313" key="2">
    <source>
        <dbReference type="Proteomes" id="UP000316621"/>
    </source>
</evidence>
<name>A0A4Y7L6R2_PAPSO</name>
<proteinExistence type="predicted"/>
<gene>
    <name evidence="1" type="ORF">C5167_042876</name>
</gene>